<reference evidence="1 2" key="1">
    <citation type="submission" date="2019-07" db="EMBL/GenBank/DDBJ databases">
        <title>Whole genome shotgun sequence of Aeromicrobium flavum NBRC 107625.</title>
        <authorList>
            <person name="Hosoyama A."/>
            <person name="Uohara A."/>
            <person name="Ohji S."/>
            <person name="Ichikawa N."/>
        </authorList>
    </citation>
    <scope>NUCLEOTIDE SEQUENCE [LARGE SCALE GENOMIC DNA]</scope>
    <source>
        <strain evidence="1 2">NBRC 107625</strain>
    </source>
</reference>
<name>A0A512HWM6_9ACTN</name>
<organism evidence="1 2">
    <name type="scientific">Aeromicrobium flavum</name>
    <dbReference type="NCBI Taxonomy" id="416568"/>
    <lineage>
        <taxon>Bacteria</taxon>
        <taxon>Bacillati</taxon>
        <taxon>Actinomycetota</taxon>
        <taxon>Actinomycetes</taxon>
        <taxon>Propionibacteriales</taxon>
        <taxon>Nocardioidaceae</taxon>
        <taxon>Aeromicrobium</taxon>
    </lineage>
</organism>
<keyword evidence="2" id="KW-1185">Reference proteome</keyword>
<dbReference type="AlphaFoldDB" id="A0A512HWM6"/>
<dbReference type="Proteomes" id="UP000321769">
    <property type="component" value="Unassembled WGS sequence"/>
</dbReference>
<protein>
    <submittedName>
        <fullName evidence="1">Uncharacterized protein</fullName>
    </submittedName>
</protein>
<evidence type="ECO:0000313" key="1">
    <source>
        <dbReference type="EMBL" id="GEO89852.1"/>
    </source>
</evidence>
<sequence>MDGSAPATVRTVQNVPMSDSLVVIPYTAELLAGFLRDQGIEPPEREGHPAAPAEVERVLREADWPFVHNGPSGADDGWAVMCEQREGRWPPLQEITQADDGVLGFRLGPLYGPFHVAREVSRTCGPQVAVESGGARAAVVTPDATYEEFHLALYETPAPADGEDREWSPPR</sequence>
<evidence type="ECO:0000313" key="2">
    <source>
        <dbReference type="Proteomes" id="UP000321769"/>
    </source>
</evidence>
<accession>A0A512HWM6</accession>
<comment type="caution">
    <text evidence="1">The sequence shown here is derived from an EMBL/GenBank/DDBJ whole genome shotgun (WGS) entry which is preliminary data.</text>
</comment>
<gene>
    <name evidence="1" type="ORF">AFL01nite_21790</name>
</gene>
<proteinExistence type="predicted"/>
<dbReference type="EMBL" id="BJZQ01000011">
    <property type="protein sequence ID" value="GEO89852.1"/>
    <property type="molecule type" value="Genomic_DNA"/>
</dbReference>